<evidence type="ECO:0000313" key="3">
    <source>
        <dbReference type="EMBL" id="RTQ92857.1"/>
    </source>
</evidence>
<dbReference type="EMBL" id="RXNR01000026">
    <property type="protein sequence ID" value="RTQ92857.1"/>
    <property type="molecule type" value="Genomic_DNA"/>
</dbReference>
<name>A0A3S0HM83_9BACI</name>
<feature type="domain" description="Teneurin-like YD-shell" evidence="2">
    <location>
        <begin position="5"/>
        <end position="170"/>
    </location>
</feature>
<dbReference type="PANTHER" id="PTHR32305:SF15">
    <property type="entry name" value="PROTEIN RHSA-RELATED"/>
    <property type="match status" value="1"/>
</dbReference>
<dbReference type="Gene3D" id="2.180.10.10">
    <property type="entry name" value="RHS repeat-associated core"/>
    <property type="match status" value="1"/>
</dbReference>
<reference evidence="3 4" key="1">
    <citation type="submission" date="2018-12" db="EMBL/GenBank/DDBJ databases">
        <authorList>
            <person name="Yu L."/>
        </authorList>
    </citation>
    <scope>NUCLEOTIDE SEQUENCE [LARGE SCALE GENOMIC DNA]</scope>
    <source>
        <strain evidence="3 4">S5H2222</strain>
    </source>
</reference>
<proteinExistence type="predicted"/>
<organism evidence="3 4">
    <name type="scientific">Lysinibacillus telephonicus</name>
    <dbReference type="NCBI Taxonomy" id="1714840"/>
    <lineage>
        <taxon>Bacteria</taxon>
        <taxon>Bacillati</taxon>
        <taxon>Bacillota</taxon>
        <taxon>Bacilli</taxon>
        <taxon>Bacillales</taxon>
        <taxon>Bacillaceae</taxon>
        <taxon>Lysinibacillus</taxon>
    </lineage>
</organism>
<evidence type="ECO:0000313" key="4">
    <source>
        <dbReference type="Proteomes" id="UP000276349"/>
    </source>
</evidence>
<gene>
    <name evidence="3" type="ORF">EKG35_10585</name>
</gene>
<dbReference type="InterPro" id="IPR022385">
    <property type="entry name" value="Rhs_assc_core"/>
</dbReference>
<protein>
    <recommendedName>
        <fullName evidence="2">Teneurin-like YD-shell domain-containing protein</fullName>
    </recommendedName>
</protein>
<keyword evidence="1" id="KW-0677">Repeat</keyword>
<dbReference type="InterPro" id="IPR056823">
    <property type="entry name" value="TEN-like_YD-shell"/>
</dbReference>
<dbReference type="NCBIfam" id="TIGR03696">
    <property type="entry name" value="Rhs_assc_core"/>
    <property type="match status" value="1"/>
</dbReference>
<dbReference type="PRINTS" id="PR00394">
    <property type="entry name" value="RHSPROTEIN"/>
</dbReference>
<dbReference type="PANTHER" id="PTHR32305">
    <property type="match status" value="1"/>
</dbReference>
<comment type="caution">
    <text evidence="3">The sequence shown here is derived from an EMBL/GenBank/DDBJ whole genome shotgun (WGS) entry which is preliminary data.</text>
</comment>
<dbReference type="Pfam" id="PF25023">
    <property type="entry name" value="TEN_YD-shell"/>
    <property type="match status" value="1"/>
</dbReference>
<dbReference type="AlphaFoldDB" id="A0A3S0HM83"/>
<dbReference type="OrthoDB" id="2729426at2"/>
<accession>A0A3S0HM83</accession>
<dbReference type="Proteomes" id="UP000276349">
    <property type="component" value="Unassembled WGS sequence"/>
</dbReference>
<evidence type="ECO:0000256" key="1">
    <source>
        <dbReference type="ARBA" id="ARBA00022737"/>
    </source>
</evidence>
<keyword evidence="4" id="KW-1185">Reference proteome</keyword>
<evidence type="ECO:0000259" key="2">
    <source>
        <dbReference type="Pfam" id="PF25023"/>
    </source>
</evidence>
<dbReference type="InterPro" id="IPR050708">
    <property type="entry name" value="T6SS_VgrG/RHS"/>
</dbReference>
<sequence length="327" mass="37154">MMSKIIKPDKSEVTFKYDSLGRRIEKSSDEKSMRFVWDGNTILHEYVSQNDSDKIENLVENSNQTDADMADNLVTWVFNDGFVPSAKITSEGHYSIISDYLGAPVEAYDDQGDRVWSAELDVYGRVKDYTGEKGFIPFRYQGQYDDVEIGLYYNRFRYYDPEQGNYTQIDPIGLAGGNPTLYGFVRNTNNSFDPFGLWSYYQLKDDLGNIVYHGITDRPIQVRLIEHANGNGNTSKKLFSQVSYLDALPDRIAARNLEGSALYHAFKADANLYNATRPVSEGFYHQYNGPDKIAKGRTFLTQAEIESQMKKAKTVNVDRGGKIKCPT</sequence>